<protein>
    <submittedName>
        <fullName evidence="2">Transposase</fullName>
    </submittedName>
</protein>
<keyword evidence="3" id="KW-1185">Reference proteome</keyword>
<dbReference type="Proteomes" id="UP000197587">
    <property type="component" value="Unassembled WGS sequence"/>
</dbReference>
<feature type="domain" description="Transposase IS200-like" evidence="1">
    <location>
        <begin position="11"/>
        <end position="145"/>
    </location>
</feature>
<organism evidence="2 3">
    <name type="scientific">Kaistella haifensis DSM 19056</name>
    <dbReference type="NCBI Taxonomy" id="1450526"/>
    <lineage>
        <taxon>Bacteria</taxon>
        <taxon>Pseudomonadati</taxon>
        <taxon>Bacteroidota</taxon>
        <taxon>Flavobacteriia</taxon>
        <taxon>Flavobacteriales</taxon>
        <taxon>Weeksellaceae</taxon>
        <taxon>Chryseobacterium group</taxon>
        <taxon>Kaistella</taxon>
    </lineage>
</organism>
<evidence type="ECO:0000313" key="2">
    <source>
        <dbReference type="EMBL" id="OWK99102.1"/>
    </source>
</evidence>
<dbReference type="SUPFAM" id="SSF143422">
    <property type="entry name" value="Transposase IS200-like"/>
    <property type="match status" value="1"/>
</dbReference>
<dbReference type="AlphaFoldDB" id="A0A246BBN8"/>
<evidence type="ECO:0000313" key="3">
    <source>
        <dbReference type="Proteomes" id="UP000197587"/>
    </source>
</evidence>
<dbReference type="PANTHER" id="PTHR34322:SF2">
    <property type="entry name" value="TRANSPOSASE IS200-LIKE DOMAIN-CONTAINING PROTEIN"/>
    <property type="match status" value="1"/>
</dbReference>
<comment type="caution">
    <text evidence="2">The sequence shown here is derived from an EMBL/GenBank/DDBJ whole genome shotgun (WGS) entry which is preliminary data.</text>
</comment>
<proteinExistence type="predicted"/>
<dbReference type="SMART" id="SM01321">
    <property type="entry name" value="Y1_Tnp"/>
    <property type="match status" value="1"/>
</dbReference>
<dbReference type="Gene3D" id="3.30.70.1290">
    <property type="entry name" value="Transposase IS200-like"/>
    <property type="match status" value="1"/>
</dbReference>
<name>A0A246BBN8_9FLAO</name>
<dbReference type="PANTHER" id="PTHR34322">
    <property type="entry name" value="TRANSPOSASE, Y1_TNP DOMAIN-CONTAINING"/>
    <property type="match status" value="1"/>
</dbReference>
<dbReference type="InterPro" id="IPR002686">
    <property type="entry name" value="Transposase_17"/>
</dbReference>
<dbReference type="InterPro" id="IPR036515">
    <property type="entry name" value="Transposase_17_sf"/>
</dbReference>
<dbReference type="GO" id="GO:0004803">
    <property type="term" value="F:transposase activity"/>
    <property type="evidence" value="ECO:0007669"/>
    <property type="project" value="InterPro"/>
</dbReference>
<dbReference type="RefSeq" id="WP_031503307.1">
    <property type="nucleotide sequence ID" value="NZ_JASZ02000003.1"/>
</dbReference>
<accession>A0A246BBN8</accession>
<reference evidence="2 3" key="1">
    <citation type="submission" date="2014-01" db="EMBL/GenBank/DDBJ databases">
        <authorList>
            <consortium name="Genome Consortium for Active Teaching"/>
            <person name="Sontag T.C."/>
            <person name="Newman J.D."/>
        </authorList>
    </citation>
    <scope>NUCLEOTIDE SEQUENCE [LARGE SCALE GENOMIC DNA]</scope>
    <source>
        <strain evidence="2 3">DSM 19056</strain>
    </source>
</reference>
<dbReference type="GO" id="GO:0006313">
    <property type="term" value="P:DNA transposition"/>
    <property type="evidence" value="ECO:0007669"/>
    <property type="project" value="InterPro"/>
</dbReference>
<dbReference type="EMBL" id="JASZ02000003">
    <property type="protein sequence ID" value="OWK99102.1"/>
    <property type="molecule type" value="Genomic_DNA"/>
</dbReference>
<evidence type="ECO:0000259" key="1">
    <source>
        <dbReference type="SMART" id="SM01321"/>
    </source>
</evidence>
<gene>
    <name evidence="2" type="ORF">AP75_03015</name>
</gene>
<sequence length="204" mass="24555">MIESRYRESFDFNGIFHVYTHVNGNELVFREDKNYIFFLEKLKHYLLPVLDIYAYCLMQNHIHLLVAFKTGDEVGKNLTIETAEVYGEKSHRLLMKPFSNLLNSYAKAYNKMYGRRGALFLDYLKRIRIDDEKYLLNTFKYIHRNPINHGFVRDVSEWKFSSYRSYLHPETASAVTRDYMLKYFRSMDEFIEFHSYPEMNPQTS</sequence>
<dbReference type="GO" id="GO:0003677">
    <property type="term" value="F:DNA binding"/>
    <property type="evidence" value="ECO:0007669"/>
    <property type="project" value="InterPro"/>
</dbReference>
<reference evidence="2 3" key="2">
    <citation type="submission" date="2017-05" db="EMBL/GenBank/DDBJ databases">
        <title>Genome of Chryseobacterium haifense.</title>
        <authorList>
            <person name="Newman J.D."/>
        </authorList>
    </citation>
    <scope>NUCLEOTIDE SEQUENCE [LARGE SCALE GENOMIC DNA]</scope>
    <source>
        <strain evidence="2 3">DSM 19056</strain>
    </source>
</reference>